<organism evidence="1">
    <name type="scientific">viral metagenome</name>
    <dbReference type="NCBI Taxonomy" id="1070528"/>
    <lineage>
        <taxon>unclassified sequences</taxon>
        <taxon>metagenomes</taxon>
        <taxon>organismal metagenomes</taxon>
    </lineage>
</organism>
<accession>A0A6M3IWS5</accession>
<reference evidence="1" key="1">
    <citation type="submission" date="2020-03" db="EMBL/GenBank/DDBJ databases">
        <title>The deep terrestrial virosphere.</title>
        <authorList>
            <person name="Holmfeldt K."/>
            <person name="Nilsson E."/>
            <person name="Simone D."/>
            <person name="Lopez-Fernandez M."/>
            <person name="Wu X."/>
            <person name="de Brujin I."/>
            <person name="Lundin D."/>
            <person name="Andersson A."/>
            <person name="Bertilsson S."/>
            <person name="Dopson M."/>
        </authorList>
    </citation>
    <scope>NUCLEOTIDE SEQUENCE</scope>
    <source>
        <strain evidence="2">MM415A00435</strain>
        <strain evidence="1">MM415B00827</strain>
    </source>
</reference>
<protein>
    <submittedName>
        <fullName evidence="1">Uncharacterized protein</fullName>
    </submittedName>
</protein>
<evidence type="ECO:0000313" key="2">
    <source>
        <dbReference type="EMBL" id="QJA82193.1"/>
    </source>
</evidence>
<evidence type="ECO:0000313" key="1">
    <source>
        <dbReference type="EMBL" id="QJA62086.1"/>
    </source>
</evidence>
<gene>
    <name evidence="2" type="ORF">MM415A00435_0007</name>
    <name evidence="1" type="ORF">MM415B00827_0032</name>
</gene>
<dbReference type="EMBL" id="MT142482">
    <property type="protein sequence ID" value="QJA82193.1"/>
    <property type="molecule type" value="Genomic_DNA"/>
</dbReference>
<sequence>MEISVKYIDLKDRQVRVTEQEAKGLRMTHDNFSPDWKSGEEPRGEMTFTDEILPSPKPPEPVRDLAAEIDKLKSDVLLLQSQIVKQI</sequence>
<proteinExistence type="predicted"/>
<dbReference type="EMBL" id="MT141461">
    <property type="protein sequence ID" value="QJA62086.1"/>
    <property type="molecule type" value="Genomic_DNA"/>
</dbReference>
<dbReference type="AlphaFoldDB" id="A0A6M3IWS5"/>
<name>A0A6M3IWS5_9ZZZZ</name>